<proteinExistence type="inferred from homology"/>
<dbReference type="NCBIfam" id="TIGR00231">
    <property type="entry name" value="small_GTP"/>
    <property type="match status" value="1"/>
</dbReference>
<dbReference type="GO" id="GO:0016150">
    <property type="term" value="F:translation release factor activity, codon nonspecific"/>
    <property type="evidence" value="ECO:0007669"/>
    <property type="project" value="TreeGrafter"/>
</dbReference>
<dbReference type="Proteomes" id="UP000199659">
    <property type="component" value="Unassembled WGS sequence"/>
</dbReference>
<name>A0A1I6HLG4_9FIRM</name>
<keyword evidence="6 8" id="KW-0342">GTP-binding</keyword>
<evidence type="ECO:0000313" key="10">
    <source>
        <dbReference type="EMBL" id="SFR55309.1"/>
    </source>
</evidence>
<evidence type="ECO:0000256" key="1">
    <source>
        <dbReference type="ARBA" id="ARBA00004496"/>
    </source>
</evidence>
<evidence type="ECO:0000256" key="8">
    <source>
        <dbReference type="HAMAP-Rule" id="MF_00072"/>
    </source>
</evidence>
<dbReference type="GO" id="GO:0005525">
    <property type="term" value="F:GTP binding"/>
    <property type="evidence" value="ECO:0007669"/>
    <property type="project" value="UniProtKB-UniRule"/>
</dbReference>
<accession>A0A1I6HLG4</accession>
<comment type="function">
    <text evidence="8">Increases the formation of ribosomal termination complexes and stimulates activities of RF-1 and RF-2. It binds guanine nucleotides and has strong preference for UGA stop codons. It may interact directly with the ribosome. The stimulation of RF-1 and RF-2 is significantly reduced by GTP and GDP, but not by GMP.</text>
</comment>
<dbReference type="GO" id="GO:0006449">
    <property type="term" value="P:regulation of translational termination"/>
    <property type="evidence" value="ECO:0007669"/>
    <property type="project" value="UniProtKB-UniRule"/>
</dbReference>
<dbReference type="FunFam" id="3.40.50.300:FF:000542">
    <property type="entry name" value="Peptide chain release factor 3"/>
    <property type="match status" value="1"/>
</dbReference>
<dbReference type="PANTHER" id="PTHR43556">
    <property type="entry name" value="PEPTIDE CHAIN RELEASE FACTOR RF3"/>
    <property type="match status" value="1"/>
</dbReference>
<dbReference type="Pfam" id="PF16658">
    <property type="entry name" value="RF3_C"/>
    <property type="match status" value="1"/>
</dbReference>
<dbReference type="AlphaFoldDB" id="A0A1I6HLG4"/>
<dbReference type="PANTHER" id="PTHR43556:SF2">
    <property type="entry name" value="PEPTIDE CHAIN RELEASE FACTOR RF3"/>
    <property type="match status" value="1"/>
</dbReference>
<keyword evidence="4 8" id="KW-0547">Nucleotide-binding</keyword>
<dbReference type="PROSITE" id="PS51722">
    <property type="entry name" value="G_TR_2"/>
    <property type="match status" value="1"/>
</dbReference>
<protein>
    <recommendedName>
        <fullName evidence="7 8">Peptide chain release factor 3</fullName>
        <shortName evidence="8">RF-3</shortName>
    </recommendedName>
</protein>
<feature type="binding site" evidence="8">
    <location>
        <begin position="86"/>
        <end position="90"/>
    </location>
    <ligand>
        <name>GTP</name>
        <dbReference type="ChEBI" id="CHEBI:37565"/>
    </ligand>
</feature>
<dbReference type="NCBIfam" id="NF001964">
    <property type="entry name" value="PRK00741.1"/>
    <property type="match status" value="1"/>
</dbReference>
<evidence type="ECO:0000256" key="3">
    <source>
        <dbReference type="ARBA" id="ARBA00022490"/>
    </source>
</evidence>
<dbReference type="Pfam" id="PF22042">
    <property type="entry name" value="EF-G_D2"/>
    <property type="match status" value="1"/>
</dbReference>
<dbReference type="InterPro" id="IPR038467">
    <property type="entry name" value="RF3_dom_3_sf"/>
</dbReference>
<comment type="subcellular location">
    <subcellularLocation>
        <location evidence="1 8">Cytoplasm</location>
    </subcellularLocation>
</comment>
<dbReference type="InterPro" id="IPR004548">
    <property type="entry name" value="PrfC"/>
</dbReference>
<dbReference type="InterPro" id="IPR009000">
    <property type="entry name" value="Transl_B-barrel_sf"/>
</dbReference>
<dbReference type="PRINTS" id="PR00315">
    <property type="entry name" value="ELONGATNFCT"/>
</dbReference>
<keyword evidence="3 8" id="KW-0963">Cytoplasm</keyword>
<evidence type="ECO:0000256" key="6">
    <source>
        <dbReference type="ARBA" id="ARBA00023134"/>
    </source>
</evidence>
<evidence type="ECO:0000259" key="9">
    <source>
        <dbReference type="PROSITE" id="PS51722"/>
    </source>
</evidence>
<dbReference type="InterPro" id="IPR027417">
    <property type="entry name" value="P-loop_NTPase"/>
</dbReference>
<dbReference type="InterPro" id="IPR031157">
    <property type="entry name" value="G_TR_CS"/>
</dbReference>
<dbReference type="SUPFAM" id="SSF50447">
    <property type="entry name" value="Translation proteins"/>
    <property type="match status" value="1"/>
</dbReference>
<organism evidence="10 11">
    <name type="scientific">Anaeromicropila populeti</name>
    <dbReference type="NCBI Taxonomy" id="37658"/>
    <lineage>
        <taxon>Bacteria</taxon>
        <taxon>Bacillati</taxon>
        <taxon>Bacillota</taxon>
        <taxon>Clostridia</taxon>
        <taxon>Lachnospirales</taxon>
        <taxon>Lachnospiraceae</taxon>
        <taxon>Anaeromicropila</taxon>
    </lineage>
</organism>
<feature type="domain" description="Tr-type G" evidence="9">
    <location>
        <begin position="9"/>
        <end position="278"/>
    </location>
</feature>
<dbReference type="InterPro" id="IPR035647">
    <property type="entry name" value="EFG_III/V"/>
</dbReference>
<evidence type="ECO:0000256" key="2">
    <source>
        <dbReference type="ARBA" id="ARBA00009978"/>
    </source>
</evidence>
<dbReference type="InterPro" id="IPR000795">
    <property type="entry name" value="T_Tr_GTP-bd_dom"/>
</dbReference>
<dbReference type="Gene3D" id="3.30.70.3280">
    <property type="entry name" value="Peptide chain release factor 3, domain III"/>
    <property type="match status" value="1"/>
</dbReference>
<feature type="binding site" evidence="8">
    <location>
        <begin position="18"/>
        <end position="25"/>
    </location>
    <ligand>
        <name>GTP</name>
        <dbReference type="ChEBI" id="CHEBI:37565"/>
    </ligand>
</feature>
<evidence type="ECO:0000256" key="5">
    <source>
        <dbReference type="ARBA" id="ARBA00022917"/>
    </source>
</evidence>
<dbReference type="SUPFAM" id="SSF54980">
    <property type="entry name" value="EF-G C-terminal domain-like"/>
    <property type="match status" value="1"/>
</dbReference>
<dbReference type="GO" id="GO:0003924">
    <property type="term" value="F:GTPase activity"/>
    <property type="evidence" value="ECO:0007669"/>
    <property type="project" value="InterPro"/>
</dbReference>
<dbReference type="OrthoDB" id="9804431at2"/>
<sequence length="529" mass="59842">MTDITSEIKQRRTFAIISHPDAGKTTLTEKFLLYGGAINLAGSVKGRKSSRHAVSDWMEIEKERGISVTSSVLQFNYDGYCINILDTPGHQDFSEDTYRTLMAADSAVMVIDGSKGVEAQTIKLFKVCVMRGIPIFTFVNKMDREANDPFELVDEIETVLGIRTCPVNWPIGSGKNFKGVYDRQKGTITRFFAAHNGQKEVESVEVTLGDEHLDELIGKDNHDKLVEDIDLLDGASDELDLQRVQEGKLSPVFFGSALTNFGVETFLRHFLDMTTSPLPRNSNVGEISPFQNDFSAFVFKIQANMNKAHRDRIAFMRICSGKFDAGMEVFHIQGDKKIRLSQPQQMMAQERHHVTEAYAGDIIGVFDPGIFAIGDTLCASSKRFEYDGIPTFAPEHFAKVRQVDTMKRKQFIKGIEQIAQEGAIQIFQEFNTGMEEIIVGVVGVLQFDVLKFRLESEYRVEIRLETLPYEHIRWIENKELDISSLSVTSDTKRIKDLKGNPLLLFVHPWSIRTVQERNEELILSEFGKN</sequence>
<dbReference type="Gene3D" id="2.40.30.10">
    <property type="entry name" value="Translation factors"/>
    <property type="match status" value="1"/>
</dbReference>
<evidence type="ECO:0000313" key="11">
    <source>
        <dbReference type="Proteomes" id="UP000199659"/>
    </source>
</evidence>
<dbReference type="PROSITE" id="PS00301">
    <property type="entry name" value="G_TR_1"/>
    <property type="match status" value="1"/>
</dbReference>
<dbReference type="NCBIfam" id="TIGR00503">
    <property type="entry name" value="prfC"/>
    <property type="match status" value="1"/>
</dbReference>
<evidence type="ECO:0000256" key="4">
    <source>
        <dbReference type="ARBA" id="ARBA00022741"/>
    </source>
</evidence>
<reference evidence="10 11" key="1">
    <citation type="submission" date="2016-10" db="EMBL/GenBank/DDBJ databases">
        <authorList>
            <person name="de Groot N.N."/>
        </authorList>
    </citation>
    <scope>NUCLEOTIDE SEQUENCE [LARGE SCALE GENOMIC DNA]</scope>
    <source>
        <strain evidence="10 11">743A</strain>
    </source>
</reference>
<comment type="similarity">
    <text evidence="2 8">Belongs to the TRAFAC class translation factor GTPase superfamily. Classic translation factor GTPase family. PrfC subfamily.</text>
</comment>
<dbReference type="STRING" id="37658.SAMN05661086_00081"/>
<evidence type="ECO:0000256" key="7">
    <source>
        <dbReference type="ARBA" id="ARBA00073639"/>
    </source>
</evidence>
<dbReference type="FunFam" id="3.30.70.3280:FF:000001">
    <property type="entry name" value="Peptide chain release factor 3"/>
    <property type="match status" value="1"/>
</dbReference>
<dbReference type="Gene3D" id="3.40.50.300">
    <property type="entry name" value="P-loop containing nucleotide triphosphate hydrolases"/>
    <property type="match status" value="1"/>
</dbReference>
<feature type="binding site" evidence="8">
    <location>
        <begin position="140"/>
        <end position="143"/>
    </location>
    <ligand>
        <name>GTP</name>
        <dbReference type="ChEBI" id="CHEBI:37565"/>
    </ligand>
</feature>
<dbReference type="GO" id="GO:0016149">
    <property type="term" value="F:translation release factor activity, codon specific"/>
    <property type="evidence" value="ECO:0007669"/>
    <property type="project" value="UniProtKB-UniRule"/>
</dbReference>
<gene>
    <name evidence="8" type="primary">prfC</name>
    <name evidence="10" type="ORF">SAMN05661086_00081</name>
</gene>
<dbReference type="InterPro" id="IPR041732">
    <property type="entry name" value="RF3_GTP-bd"/>
</dbReference>
<dbReference type="EMBL" id="FOYZ01000001">
    <property type="protein sequence ID" value="SFR55309.1"/>
    <property type="molecule type" value="Genomic_DNA"/>
</dbReference>
<dbReference type="InterPro" id="IPR032090">
    <property type="entry name" value="RF3_C"/>
</dbReference>
<keyword evidence="5 8" id="KW-0648">Protein biosynthesis</keyword>
<dbReference type="InterPro" id="IPR053905">
    <property type="entry name" value="EF-G-like_DII"/>
</dbReference>
<dbReference type="RefSeq" id="WP_092558717.1">
    <property type="nucleotide sequence ID" value="NZ_FOYZ01000001.1"/>
</dbReference>
<dbReference type="HAMAP" id="MF_00072">
    <property type="entry name" value="Rel_fac_3"/>
    <property type="match status" value="1"/>
</dbReference>
<keyword evidence="11" id="KW-1185">Reference proteome</keyword>
<dbReference type="GO" id="GO:0005829">
    <property type="term" value="C:cytosol"/>
    <property type="evidence" value="ECO:0007669"/>
    <property type="project" value="TreeGrafter"/>
</dbReference>
<dbReference type="InterPro" id="IPR005225">
    <property type="entry name" value="Small_GTP-bd"/>
</dbReference>
<dbReference type="Pfam" id="PF00009">
    <property type="entry name" value="GTP_EFTU"/>
    <property type="match status" value="1"/>
</dbReference>
<dbReference type="SUPFAM" id="SSF52540">
    <property type="entry name" value="P-loop containing nucleoside triphosphate hydrolases"/>
    <property type="match status" value="1"/>
</dbReference>
<dbReference type="CDD" id="cd04169">
    <property type="entry name" value="RF3"/>
    <property type="match status" value="1"/>
</dbReference>